<protein>
    <submittedName>
        <fullName evidence="5">Substrate-binding periplasmic protein</fullName>
    </submittedName>
</protein>
<comment type="similarity">
    <text evidence="1">Belongs to the bacterial solute-binding protein 3 family.</text>
</comment>
<name>A0ABV6B9X0_9GAMM</name>
<evidence type="ECO:0000256" key="1">
    <source>
        <dbReference type="ARBA" id="ARBA00010333"/>
    </source>
</evidence>
<evidence type="ECO:0000259" key="4">
    <source>
        <dbReference type="Pfam" id="PF00497"/>
    </source>
</evidence>
<dbReference type="RefSeq" id="WP_377241118.1">
    <property type="nucleotide sequence ID" value="NZ_JBHLXP010000001.1"/>
</dbReference>
<dbReference type="SUPFAM" id="SSF53850">
    <property type="entry name" value="Periplasmic binding protein-like II"/>
    <property type="match status" value="1"/>
</dbReference>
<evidence type="ECO:0000256" key="3">
    <source>
        <dbReference type="SAM" id="SignalP"/>
    </source>
</evidence>
<evidence type="ECO:0000313" key="5">
    <source>
        <dbReference type="EMBL" id="MFC0047657.1"/>
    </source>
</evidence>
<sequence>MNVKTCCWLSFAYLVLSPAALAANAPLRVPHIADAPPFMLTDQQQTPVGGILFDIYQQLARTLNRPMQIEAIPRKRVTDLLLLGQLDFYCNGTPEWFTEPQLRWSPPLFVHRDLYISAEAFTDFADFSRRSKGKVGTTFGYVYPTLSAMFARGQLQRVDSYSPAESLRHLQKKHLTAVVVSEFEYGYLLKNKHGLHVVEIERNQIQCMYSPMLAESTVQQLDQAIETLRQQGQLEQILTKYR</sequence>
<keyword evidence="6" id="KW-1185">Reference proteome</keyword>
<organism evidence="5 6">
    <name type="scientific">Rheinheimera tilapiae</name>
    <dbReference type="NCBI Taxonomy" id="875043"/>
    <lineage>
        <taxon>Bacteria</taxon>
        <taxon>Pseudomonadati</taxon>
        <taxon>Pseudomonadota</taxon>
        <taxon>Gammaproteobacteria</taxon>
        <taxon>Chromatiales</taxon>
        <taxon>Chromatiaceae</taxon>
        <taxon>Rheinheimera</taxon>
    </lineage>
</organism>
<feature type="chain" id="PRO_5047105723" evidence="3">
    <location>
        <begin position="23"/>
        <end position="242"/>
    </location>
</feature>
<evidence type="ECO:0000256" key="2">
    <source>
        <dbReference type="ARBA" id="ARBA00022729"/>
    </source>
</evidence>
<evidence type="ECO:0000313" key="6">
    <source>
        <dbReference type="Proteomes" id="UP001589813"/>
    </source>
</evidence>
<feature type="domain" description="Solute-binding protein family 3/N-terminal" evidence="4">
    <location>
        <begin position="28"/>
        <end position="241"/>
    </location>
</feature>
<keyword evidence="2 3" id="KW-0732">Signal</keyword>
<gene>
    <name evidence="5" type="ORF">ACFFJP_05085</name>
</gene>
<comment type="caution">
    <text evidence="5">The sequence shown here is derived from an EMBL/GenBank/DDBJ whole genome shotgun (WGS) entry which is preliminary data.</text>
</comment>
<dbReference type="PANTHER" id="PTHR35936:SF6">
    <property type="entry name" value="AMINO ACID ABC TRANSPORTER SUBSTRATE-BINDING PAAT FAMILY PROTEIN"/>
    <property type="match status" value="1"/>
</dbReference>
<feature type="signal peptide" evidence="3">
    <location>
        <begin position="1"/>
        <end position="22"/>
    </location>
</feature>
<dbReference type="PANTHER" id="PTHR35936">
    <property type="entry name" value="MEMBRANE-BOUND LYTIC MUREIN TRANSGLYCOSYLASE F"/>
    <property type="match status" value="1"/>
</dbReference>
<dbReference type="Proteomes" id="UP001589813">
    <property type="component" value="Unassembled WGS sequence"/>
</dbReference>
<proteinExistence type="inferred from homology"/>
<accession>A0ABV6B9X0</accession>
<dbReference type="Pfam" id="PF00497">
    <property type="entry name" value="SBP_bac_3"/>
    <property type="match status" value="1"/>
</dbReference>
<dbReference type="InterPro" id="IPR001638">
    <property type="entry name" value="Solute-binding_3/MltF_N"/>
</dbReference>
<dbReference type="EMBL" id="JBHLXP010000001">
    <property type="protein sequence ID" value="MFC0047657.1"/>
    <property type="molecule type" value="Genomic_DNA"/>
</dbReference>
<reference evidence="5 6" key="1">
    <citation type="submission" date="2024-09" db="EMBL/GenBank/DDBJ databases">
        <authorList>
            <person name="Sun Q."/>
            <person name="Mori K."/>
        </authorList>
    </citation>
    <scope>NUCLEOTIDE SEQUENCE [LARGE SCALE GENOMIC DNA]</scope>
    <source>
        <strain evidence="5 6">KCTC 23315</strain>
    </source>
</reference>
<dbReference type="Gene3D" id="3.40.190.10">
    <property type="entry name" value="Periplasmic binding protein-like II"/>
    <property type="match status" value="2"/>
</dbReference>